<dbReference type="Proteomes" id="UP000030764">
    <property type="component" value="Unassembled WGS sequence"/>
</dbReference>
<name>A0A085LJW0_9BILA</name>
<evidence type="ECO:0000313" key="2">
    <source>
        <dbReference type="EMBL" id="KFD45256.1"/>
    </source>
</evidence>
<feature type="non-terminal residue" evidence="2">
    <location>
        <position position="22"/>
    </location>
</feature>
<evidence type="ECO:0000256" key="1">
    <source>
        <dbReference type="SAM" id="MobiDB-lite"/>
    </source>
</evidence>
<gene>
    <name evidence="2" type="ORF">M513_13865</name>
</gene>
<proteinExistence type="predicted"/>
<feature type="region of interest" description="Disordered" evidence="1">
    <location>
        <begin position="1"/>
        <end position="22"/>
    </location>
</feature>
<sequence>GKAAEPVLLRYEEKPLSKNHTL</sequence>
<organism evidence="2 3">
    <name type="scientific">Trichuris suis</name>
    <name type="common">pig whipworm</name>
    <dbReference type="NCBI Taxonomy" id="68888"/>
    <lineage>
        <taxon>Eukaryota</taxon>
        <taxon>Metazoa</taxon>
        <taxon>Ecdysozoa</taxon>
        <taxon>Nematoda</taxon>
        <taxon>Enoplea</taxon>
        <taxon>Dorylaimia</taxon>
        <taxon>Trichinellida</taxon>
        <taxon>Trichuridae</taxon>
        <taxon>Trichuris</taxon>
    </lineage>
</organism>
<accession>A0A085LJW0</accession>
<evidence type="ECO:0000313" key="3">
    <source>
        <dbReference type="Proteomes" id="UP000030764"/>
    </source>
</evidence>
<protein>
    <submittedName>
        <fullName evidence="2">Uncharacterized protein</fullName>
    </submittedName>
</protein>
<dbReference type="AlphaFoldDB" id="A0A085LJW0"/>
<reference evidence="2 3" key="1">
    <citation type="journal article" date="2014" name="Nat. Genet.">
        <title>Genome and transcriptome of the porcine whipworm Trichuris suis.</title>
        <authorList>
            <person name="Jex A.R."/>
            <person name="Nejsum P."/>
            <person name="Schwarz E.M."/>
            <person name="Hu L."/>
            <person name="Young N.D."/>
            <person name="Hall R.S."/>
            <person name="Korhonen P.K."/>
            <person name="Liao S."/>
            <person name="Thamsborg S."/>
            <person name="Xia J."/>
            <person name="Xu P."/>
            <person name="Wang S."/>
            <person name="Scheerlinck J.P."/>
            <person name="Hofmann A."/>
            <person name="Sternberg P.W."/>
            <person name="Wang J."/>
            <person name="Gasser R.B."/>
        </authorList>
    </citation>
    <scope>NUCLEOTIDE SEQUENCE [LARGE SCALE GENOMIC DNA]</scope>
    <source>
        <strain evidence="2">DCEP-RM93M</strain>
    </source>
</reference>
<feature type="non-terminal residue" evidence="2">
    <location>
        <position position="1"/>
    </location>
</feature>
<keyword evidence="3" id="KW-1185">Reference proteome</keyword>
<dbReference type="EMBL" id="KL363602">
    <property type="protein sequence ID" value="KFD45256.1"/>
    <property type="molecule type" value="Genomic_DNA"/>
</dbReference>